<keyword evidence="7" id="KW-0175">Coiled coil</keyword>
<reference evidence="8 9" key="1">
    <citation type="submission" date="2015-12" db="EMBL/GenBank/DDBJ databases">
        <title>Dictyostelia acquired genes for synthesis and detection of signals that induce cell-type specialization by lateral gene transfer from prokaryotes.</title>
        <authorList>
            <person name="Gloeckner G."/>
            <person name="Schaap P."/>
        </authorList>
    </citation>
    <scope>NUCLEOTIDE SEQUENCE [LARGE SCALE GENOMIC DNA]</scope>
    <source>
        <strain evidence="8 9">TK</strain>
    </source>
</reference>
<evidence type="ECO:0000313" key="9">
    <source>
        <dbReference type="Proteomes" id="UP000076078"/>
    </source>
</evidence>
<dbReference type="EMBL" id="LODT01000029">
    <property type="protein sequence ID" value="KYQ92391.1"/>
    <property type="molecule type" value="Genomic_DNA"/>
</dbReference>
<gene>
    <name evidence="8" type="ORF">DLAC_06361</name>
</gene>
<evidence type="ECO:0000256" key="1">
    <source>
        <dbReference type="ARBA" id="ARBA00004123"/>
    </source>
</evidence>
<proteinExistence type="inferred from homology"/>
<comment type="similarity">
    <text evidence="3">Belongs to the CENP-O/MCM21 family.</text>
</comment>
<feature type="coiled-coil region" evidence="7">
    <location>
        <begin position="347"/>
        <end position="374"/>
    </location>
</feature>
<accession>A0A151ZEL4</accession>
<dbReference type="GO" id="GO:0005634">
    <property type="term" value="C:nucleus"/>
    <property type="evidence" value="ECO:0007669"/>
    <property type="project" value="UniProtKB-SubCell"/>
</dbReference>
<dbReference type="CDD" id="cd23836">
    <property type="entry name" value="DRWD-C_CENP-O"/>
    <property type="match status" value="1"/>
</dbReference>
<evidence type="ECO:0000313" key="8">
    <source>
        <dbReference type="EMBL" id="KYQ92391.1"/>
    </source>
</evidence>
<keyword evidence="8" id="KW-0418">Kinase</keyword>
<dbReference type="Proteomes" id="UP000076078">
    <property type="component" value="Unassembled WGS sequence"/>
</dbReference>
<organism evidence="8 9">
    <name type="scientific">Tieghemostelium lacteum</name>
    <name type="common">Slime mold</name>
    <name type="synonym">Dictyostelium lacteum</name>
    <dbReference type="NCBI Taxonomy" id="361077"/>
    <lineage>
        <taxon>Eukaryota</taxon>
        <taxon>Amoebozoa</taxon>
        <taxon>Evosea</taxon>
        <taxon>Eumycetozoa</taxon>
        <taxon>Dictyostelia</taxon>
        <taxon>Dictyosteliales</taxon>
        <taxon>Raperosteliaceae</taxon>
        <taxon>Tieghemostelium</taxon>
    </lineage>
</organism>
<keyword evidence="5" id="KW-0539">Nucleus</keyword>
<dbReference type="AlphaFoldDB" id="A0A151ZEL4"/>
<comment type="caution">
    <text evidence="8">The sequence shown here is derived from an EMBL/GenBank/DDBJ whole genome shotgun (WGS) entry which is preliminary data.</text>
</comment>
<dbReference type="PANTHER" id="PTHR14582:SF1">
    <property type="entry name" value="CENTROMERE PROTEIN O"/>
    <property type="match status" value="1"/>
</dbReference>
<dbReference type="Pfam" id="PF09496">
    <property type="entry name" value="CENP-O"/>
    <property type="match status" value="1"/>
</dbReference>
<protein>
    <submittedName>
        <fullName evidence="8">Myosin heavy chain kinase</fullName>
    </submittedName>
</protein>
<evidence type="ECO:0000256" key="6">
    <source>
        <dbReference type="ARBA" id="ARBA00023328"/>
    </source>
</evidence>
<evidence type="ECO:0000256" key="3">
    <source>
        <dbReference type="ARBA" id="ARBA00007321"/>
    </source>
</evidence>
<dbReference type="GO" id="GO:0016301">
    <property type="term" value="F:kinase activity"/>
    <property type="evidence" value="ECO:0007669"/>
    <property type="project" value="UniProtKB-KW"/>
</dbReference>
<dbReference type="InParanoid" id="A0A151ZEL4"/>
<evidence type="ECO:0000256" key="7">
    <source>
        <dbReference type="SAM" id="Coils"/>
    </source>
</evidence>
<dbReference type="GO" id="GO:0031511">
    <property type="term" value="C:Mis6-Sim4 complex"/>
    <property type="evidence" value="ECO:0007669"/>
    <property type="project" value="TreeGrafter"/>
</dbReference>
<keyword evidence="8" id="KW-0808">Transferase</keyword>
<dbReference type="CDD" id="cd23835">
    <property type="entry name" value="DRWD-N_CENP-O"/>
    <property type="match status" value="1"/>
</dbReference>
<dbReference type="OrthoDB" id="10050372at2759"/>
<evidence type="ECO:0000256" key="4">
    <source>
        <dbReference type="ARBA" id="ARBA00022454"/>
    </source>
</evidence>
<keyword evidence="4" id="KW-0158">Chromosome</keyword>
<dbReference type="InterPro" id="IPR018464">
    <property type="entry name" value="CENP-O"/>
</dbReference>
<feature type="coiled-coil region" evidence="7">
    <location>
        <begin position="45"/>
        <end position="137"/>
    </location>
</feature>
<keyword evidence="6" id="KW-0137">Centromere</keyword>
<evidence type="ECO:0000256" key="2">
    <source>
        <dbReference type="ARBA" id="ARBA00004584"/>
    </source>
</evidence>
<comment type="subcellular location">
    <subcellularLocation>
        <location evidence="2">Chromosome</location>
        <location evidence="2">Centromere</location>
    </subcellularLocation>
    <subcellularLocation>
        <location evidence="1">Nucleus</location>
    </subcellularLocation>
</comment>
<evidence type="ECO:0000256" key="5">
    <source>
        <dbReference type="ARBA" id="ARBA00023242"/>
    </source>
</evidence>
<sequence>MFLLLLSYLILLILLGILIFITFLMNYSNSSNVEEEKVPQLLNKIKELDSKVVSSTHQINNLKNQISELEDINKGWSNSYIKLLDQLKVEREKNEQLEIQLKYTDKMPAQEIPMEELMKITNERNSLKSELASVKRIHFRQVLNLETGLMHANRKLKIMAANHEWDMLDAEFKIRKLNNVISSRDSLLSSLQGLHKDLIKSSGQMVSNLQLDNYKLNKENINLNKVVEKTCEEVRDQKCKYEQYIAKVEQTHKSAIKEIELKLTNENTSLLGKLISLKSDHSLEIEFKEVDMAATESQYLETIGQLYDSNGDLEKTVALLMELESLKSLQKTKINYFQQNKTTILFYDNLKKYKEKLEKQIEDLKIQVSIENEFSNNKPVEIFQQNSTDMVIVRNEETIQYSSEKLFSEFKSNIQEQSIHLNKKFFDFLGLSIEPNESLNAIKDKHEISTLQLKLNLKKQEILNSNTLILKFITHHKNRYIDIYYIRITTADDGSGIVRILDHTIPYWVPLEQIKETYLNSDFKLFCEVIQAILNIYTEKREEFNQLQDMGIFYQETNESMSWISFSLKVQKKILWKITMQYENLITRIPAIKVLLDDQSEIDSKDIQYLIVKQKHQETFSYRLFLNELRETFKR</sequence>
<keyword evidence="9" id="KW-1185">Reference proteome</keyword>
<dbReference type="PANTHER" id="PTHR14582">
    <property type="entry name" value="INNER KINETOCHORE SUBUNIT MAL2"/>
    <property type="match status" value="1"/>
</dbReference>
<name>A0A151ZEL4_TIELA</name>